<organism evidence="2 3">
    <name type="scientific">Alteromonas genovensis</name>
    <dbReference type="NCBI Taxonomy" id="471225"/>
    <lineage>
        <taxon>Bacteria</taxon>
        <taxon>Pseudomonadati</taxon>
        <taxon>Pseudomonadota</taxon>
        <taxon>Gammaproteobacteria</taxon>
        <taxon>Alteromonadales</taxon>
        <taxon>Alteromonadaceae</taxon>
        <taxon>Alteromonas/Salinimonas group</taxon>
        <taxon>Alteromonas</taxon>
    </lineage>
</organism>
<reference evidence="2 3" key="1">
    <citation type="submission" date="2020-01" db="EMBL/GenBank/DDBJ databases">
        <title>Genomes of bacteria type strains.</title>
        <authorList>
            <person name="Chen J."/>
            <person name="Zhu S."/>
            <person name="Yang J."/>
        </authorList>
    </citation>
    <scope>NUCLEOTIDE SEQUENCE [LARGE SCALE GENOMIC DNA]</scope>
    <source>
        <strain evidence="2 3">LMG 24078</strain>
    </source>
</reference>
<comment type="caution">
    <text evidence="2">The sequence shown here is derived from an EMBL/GenBank/DDBJ whole genome shotgun (WGS) entry which is preliminary data.</text>
</comment>
<gene>
    <name evidence="2" type="ORF">GTQ48_11375</name>
</gene>
<keyword evidence="1" id="KW-0472">Membrane</keyword>
<dbReference type="GO" id="GO:0005886">
    <property type="term" value="C:plasma membrane"/>
    <property type="evidence" value="ECO:0007669"/>
    <property type="project" value="TreeGrafter"/>
</dbReference>
<keyword evidence="3" id="KW-1185">Reference proteome</keyword>
<dbReference type="EMBL" id="JAAAWO010000007">
    <property type="protein sequence ID" value="NDW16120.1"/>
    <property type="molecule type" value="Genomic_DNA"/>
</dbReference>
<keyword evidence="1" id="KW-1133">Transmembrane helix</keyword>
<proteinExistence type="predicted"/>
<accession>A0A6N9TG15</accession>
<dbReference type="InterPro" id="IPR008523">
    <property type="entry name" value="DUF805"/>
</dbReference>
<keyword evidence="1" id="KW-0812">Transmembrane</keyword>
<evidence type="ECO:0000313" key="3">
    <source>
        <dbReference type="Proteomes" id="UP000471381"/>
    </source>
</evidence>
<evidence type="ECO:0000256" key="1">
    <source>
        <dbReference type="SAM" id="Phobius"/>
    </source>
</evidence>
<dbReference type="PANTHER" id="PTHR34980">
    <property type="entry name" value="INNER MEMBRANE PROTEIN-RELATED-RELATED"/>
    <property type="match status" value="1"/>
</dbReference>
<sequence>MESSVNHKTKKMDVLPLLFSFKGRIGRIQFTKWWLPLTLITLPFYYLDEQLAGIIAILLLWPLFALTTKRYHDFNSFGWLGIFQLLPIIGWLIVIVGCCFTVGDFKVNKYGESLYK</sequence>
<feature type="transmembrane region" description="Helical" evidence="1">
    <location>
        <begin position="79"/>
        <end position="103"/>
    </location>
</feature>
<evidence type="ECO:0000313" key="2">
    <source>
        <dbReference type="EMBL" id="NDW16120.1"/>
    </source>
</evidence>
<dbReference type="AlphaFoldDB" id="A0A6N9TG15"/>
<dbReference type="Proteomes" id="UP000471381">
    <property type="component" value="Unassembled WGS sequence"/>
</dbReference>
<feature type="transmembrane region" description="Helical" evidence="1">
    <location>
        <begin position="50"/>
        <end position="67"/>
    </location>
</feature>
<name>A0A6N9TG15_9ALTE</name>
<protein>
    <submittedName>
        <fullName evidence="2">DUF805 domain-containing protein</fullName>
    </submittedName>
</protein>
<dbReference type="Pfam" id="PF05656">
    <property type="entry name" value="DUF805"/>
    <property type="match status" value="1"/>
</dbReference>
<dbReference type="RefSeq" id="WP_163106809.1">
    <property type="nucleotide sequence ID" value="NZ_JAAAWO010000007.1"/>
</dbReference>